<sequence>MSARNRFNINDISNEILALILVKISGKELLKSVIFTCKKWNKIIDSEAFWAYKISNEKKATPELIKFLIENDLYEPKRLYFKNPYGKNLIKNACADKGFYGWDFKKCVEFSNDFRIAFCYTFGENESYNENRLPIKNLYKNYEKYFCKAENIDLESEFAGFRIERNGNGGVQAVDQHSKPIKNYVTTYEFCIKYQLIDLYREGVDQKVIEKLRPRIEIEDFYAPRNDCGSEYFVQAVLFDQNFSPLDSKYFTDQFPQWSDCTWKKFTHVLKDYSSDVRYILFQHGGNDTQYWAGHYGIKVTNSAMRLNLF</sequence>
<organism evidence="3 4">
    <name type="scientific">Brachionus calyciflorus</name>
    <dbReference type="NCBI Taxonomy" id="104777"/>
    <lineage>
        <taxon>Eukaryota</taxon>
        <taxon>Metazoa</taxon>
        <taxon>Spiralia</taxon>
        <taxon>Gnathifera</taxon>
        <taxon>Rotifera</taxon>
        <taxon>Eurotatoria</taxon>
        <taxon>Monogononta</taxon>
        <taxon>Pseudotrocha</taxon>
        <taxon>Ploima</taxon>
        <taxon>Brachionidae</taxon>
        <taxon>Brachionus</taxon>
    </lineage>
</organism>
<dbReference type="Proteomes" id="UP000663879">
    <property type="component" value="Unassembled WGS sequence"/>
</dbReference>
<dbReference type="PROSITE" id="PS51114">
    <property type="entry name" value="FBA"/>
    <property type="match status" value="1"/>
</dbReference>
<dbReference type="Gene3D" id="2.60.120.260">
    <property type="entry name" value="Galactose-binding domain-like"/>
    <property type="match status" value="1"/>
</dbReference>
<dbReference type="PROSITE" id="PS50181">
    <property type="entry name" value="FBOX"/>
    <property type="match status" value="1"/>
</dbReference>
<name>A0A814M510_9BILA</name>
<dbReference type="GO" id="GO:0031146">
    <property type="term" value="P:SCF-dependent proteasomal ubiquitin-dependent protein catabolic process"/>
    <property type="evidence" value="ECO:0007669"/>
    <property type="project" value="TreeGrafter"/>
</dbReference>
<feature type="domain" description="F-box" evidence="1">
    <location>
        <begin position="6"/>
        <end position="53"/>
    </location>
</feature>
<dbReference type="InterPro" id="IPR001810">
    <property type="entry name" value="F-box_dom"/>
</dbReference>
<feature type="domain" description="FBA" evidence="2">
    <location>
        <begin position="132"/>
        <end position="309"/>
    </location>
</feature>
<dbReference type="OrthoDB" id="1107553at2759"/>
<dbReference type="SMART" id="SM01198">
    <property type="entry name" value="FBA"/>
    <property type="match status" value="1"/>
</dbReference>
<dbReference type="PANTHER" id="PTHR12125:SF5">
    <property type="entry name" value="F-BOX DOMAIN-CONTAINING PROTEIN"/>
    <property type="match status" value="1"/>
</dbReference>
<dbReference type="GO" id="GO:0036503">
    <property type="term" value="P:ERAD pathway"/>
    <property type="evidence" value="ECO:0007669"/>
    <property type="project" value="TreeGrafter"/>
</dbReference>
<dbReference type="EMBL" id="CAJNOC010006286">
    <property type="protein sequence ID" value="CAF1074498.1"/>
    <property type="molecule type" value="Genomic_DNA"/>
</dbReference>
<dbReference type="InterPro" id="IPR008979">
    <property type="entry name" value="Galactose-bd-like_sf"/>
</dbReference>
<evidence type="ECO:0000313" key="3">
    <source>
        <dbReference type="EMBL" id="CAF1074498.1"/>
    </source>
</evidence>
<dbReference type="PANTHER" id="PTHR12125">
    <property type="entry name" value="F-BOX ONLY PROTEIN 6-LIKE PROTEIN"/>
    <property type="match status" value="1"/>
</dbReference>
<dbReference type="GO" id="GO:0061630">
    <property type="term" value="F:ubiquitin protein ligase activity"/>
    <property type="evidence" value="ECO:0007669"/>
    <property type="project" value="TreeGrafter"/>
</dbReference>
<dbReference type="InterPro" id="IPR007397">
    <property type="entry name" value="F-box-assoc_dom"/>
</dbReference>
<dbReference type="SUPFAM" id="SSF49785">
    <property type="entry name" value="Galactose-binding domain-like"/>
    <property type="match status" value="1"/>
</dbReference>
<dbReference type="SUPFAM" id="SSF81383">
    <property type="entry name" value="F-box domain"/>
    <property type="match status" value="1"/>
</dbReference>
<proteinExistence type="predicted"/>
<evidence type="ECO:0000259" key="2">
    <source>
        <dbReference type="PROSITE" id="PS51114"/>
    </source>
</evidence>
<dbReference type="GO" id="GO:0006516">
    <property type="term" value="P:glycoprotein catabolic process"/>
    <property type="evidence" value="ECO:0007669"/>
    <property type="project" value="TreeGrafter"/>
</dbReference>
<gene>
    <name evidence="3" type="ORF">OXX778_LOCUS19895</name>
</gene>
<keyword evidence="4" id="KW-1185">Reference proteome</keyword>
<dbReference type="Gene3D" id="1.20.1280.50">
    <property type="match status" value="1"/>
</dbReference>
<evidence type="ECO:0000313" key="4">
    <source>
        <dbReference type="Proteomes" id="UP000663879"/>
    </source>
</evidence>
<dbReference type="AlphaFoldDB" id="A0A814M510"/>
<dbReference type="GO" id="GO:0019005">
    <property type="term" value="C:SCF ubiquitin ligase complex"/>
    <property type="evidence" value="ECO:0007669"/>
    <property type="project" value="TreeGrafter"/>
</dbReference>
<evidence type="ECO:0000259" key="1">
    <source>
        <dbReference type="PROSITE" id="PS50181"/>
    </source>
</evidence>
<dbReference type="FunFam" id="2.60.120.260:FF:000012">
    <property type="entry name" value="F-box only protein 2"/>
    <property type="match status" value="1"/>
</dbReference>
<evidence type="ECO:0008006" key="5">
    <source>
        <dbReference type="Google" id="ProtNLM"/>
    </source>
</evidence>
<dbReference type="Pfam" id="PF04300">
    <property type="entry name" value="FBA"/>
    <property type="match status" value="1"/>
</dbReference>
<dbReference type="InterPro" id="IPR036047">
    <property type="entry name" value="F-box-like_dom_sf"/>
</dbReference>
<protein>
    <recommendedName>
        <fullName evidence="5">FBA domain-containing protein</fullName>
    </recommendedName>
</protein>
<accession>A0A814M510</accession>
<reference evidence="3" key="1">
    <citation type="submission" date="2021-02" db="EMBL/GenBank/DDBJ databases">
        <authorList>
            <person name="Nowell W R."/>
        </authorList>
    </citation>
    <scope>NUCLEOTIDE SEQUENCE</scope>
    <source>
        <strain evidence="3">Ploen Becks lab</strain>
    </source>
</reference>
<comment type="caution">
    <text evidence="3">The sequence shown here is derived from an EMBL/GenBank/DDBJ whole genome shotgun (WGS) entry which is preliminary data.</text>
</comment>
<dbReference type="InterPro" id="IPR039752">
    <property type="entry name" value="F-box_only"/>
</dbReference>
<dbReference type="GO" id="GO:0005737">
    <property type="term" value="C:cytoplasm"/>
    <property type="evidence" value="ECO:0007669"/>
    <property type="project" value="UniProtKB-ARBA"/>
</dbReference>